<proteinExistence type="predicted"/>
<evidence type="ECO:0000313" key="2">
    <source>
        <dbReference type="EMBL" id="ASW20713.1"/>
    </source>
</evidence>
<reference evidence="2" key="1">
    <citation type="submission" date="2017-04" db="EMBL/GenBank/DDBJ databases">
        <authorList>
            <person name="Afonso C.L."/>
            <person name="Miller P.J."/>
            <person name="Scott M.A."/>
            <person name="Spackman E."/>
            <person name="Goraichik I."/>
            <person name="Dimitrov K.M."/>
            <person name="Suarez D.L."/>
            <person name="Swayne D.E."/>
        </authorList>
    </citation>
    <scope>NUCLEOTIDE SEQUENCE</scope>
</reference>
<organism evidence="2">
    <name type="scientific">Rhipicephalus turanicus</name>
    <dbReference type="NCBI Taxonomy" id="34633"/>
    <lineage>
        <taxon>Eukaryota</taxon>
        <taxon>Metazoa</taxon>
        <taxon>Ecdysozoa</taxon>
        <taxon>Arthropoda</taxon>
        <taxon>Chelicerata</taxon>
        <taxon>Arachnida</taxon>
        <taxon>Acari</taxon>
        <taxon>Parasitiformes</taxon>
        <taxon>Ixodida</taxon>
        <taxon>Ixodoidea</taxon>
        <taxon>Ixodidae</taxon>
        <taxon>Rhipicephalinae</taxon>
        <taxon>Rhipicephalus</taxon>
        <taxon>Rhipicephalus</taxon>
    </lineage>
</organism>
<protein>
    <submittedName>
        <fullName evidence="2">ATP synthase F0 subunit 8</fullName>
    </submittedName>
</protein>
<keyword evidence="1" id="KW-0812">Transmembrane</keyword>
<accession>A0A343J7Q4</accession>
<evidence type="ECO:0000256" key="1">
    <source>
        <dbReference type="SAM" id="Phobius"/>
    </source>
</evidence>
<keyword evidence="1" id="KW-1133">Transmembrane helix</keyword>
<keyword evidence="1" id="KW-0472">Membrane</keyword>
<feature type="transmembrane region" description="Helical" evidence="1">
    <location>
        <begin position="6"/>
        <end position="30"/>
    </location>
</feature>
<dbReference type="AlphaFoldDB" id="A0A343J7Q4"/>
<dbReference type="RefSeq" id="YP_009429103.1">
    <property type="nucleotide sequence ID" value="NC_035946.1"/>
</dbReference>
<gene>
    <name evidence="2" type="primary">ATP8</name>
</gene>
<name>A0A343J7Q4_9ACAR</name>
<dbReference type="EMBL" id="KY996841">
    <property type="protein sequence ID" value="ASW20713.1"/>
    <property type="molecule type" value="Genomic_DNA"/>
</dbReference>
<sequence>MPQIFPMNWFLMSSMIMLILIFTVINFYFFSVKTPNKNTFNTNKMVKHFFKW</sequence>
<geneLocation type="mitochondrion" evidence="2"/>
<dbReference type="CTD" id="4509"/>
<keyword evidence="2" id="KW-0496">Mitochondrion</keyword>
<dbReference type="GeneID" id="34569544"/>